<dbReference type="EMBL" id="SBKP01000003">
    <property type="protein sequence ID" value="RXR29960.1"/>
    <property type="molecule type" value="Genomic_DNA"/>
</dbReference>
<gene>
    <name evidence="2" type="ORF">EQG66_05350</name>
</gene>
<comment type="caution">
    <text evidence="2">The sequence shown here is derived from an EMBL/GenBank/DDBJ whole genome shotgun (WGS) entry which is preliminary data.</text>
</comment>
<dbReference type="RefSeq" id="WP_129403506.1">
    <property type="nucleotide sequence ID" value="NZ_SBKP01000003.1"/>
</dbReference>
<evidence type="ECO:0000313" key="2">
    <source>
        <dbReference type="EMBL" id="RXR29960.1"/>
    </source>
</evidence>
<evidence type="ECO:0000313" key="3">
    <source>
        <dbReference type="Proteomes" id="UP000290958"/>
    </source>
</evidence>
<feature type="region of interest" description="Disordered" evidence="1">
    <location>
        <begin position="1"/>
        <end position="23"/>
    </location>
</feature>
<name>A0A4Q1KKQ4_9SPHN</name>
<reference evidence="3" key="1">
    <citation type="submission" date="2019-01" db="EMBL/GenBank/DDBJ databases">
        <title>Cytophagaceae bacterium strain CAR-16.</title>
        <authorList>
            <person name="Chen W.-M."/>
        </authorList>
    </citation>
    <scope>NUCLEOTIDE SEQUENCE [LARGE SCALE GENOMIC DNA]</scope>
    <source>
        <strain evidence="3">CHR27</strain>
    </source>
</reference>
<evidence type="ECO:0000256" key="1">
    <source>
        <dbReference type="SAM" id="MobiDB-lite"/>
    </source>
</evidence>
<sequence length="549" mass="57558">MAGVGFGSGRAARRKRGSGSGGGGGGGFASYSLPNAVDVRYEPSILAPSVDGNNRVTLLTDINGLANATPITAGAIPAGGAPKLVTDAQGRKALLFEGNNALEIADTLASYTANGCTAYAVIRYFDANTTNAQSVFAVGRNANASAPNTLRAFMNTLAGSANGIATNAHPPFPAHGGKYLCDNAGVYGTERVAGQSRRKMICHAGLQVVAIRGGASNSAQIHMNDEYCTGITTINGGATVTSGGEIGRHAFAPGGTNYGSFLLYALHIKRSAQTAAEIQANIAAIMTAYGIASITHSFILEGDSRFANAGAVSLGESPYGYLQVELASRLPSSWRVIRSAIGGSQIDKDVGATGSNIDKGLRDRRDFLNRSLFSGNWELPGRNVVAIETWYNDDGQTTSPVYVQPTFTAARADEIYSNLQNLVLNDARGYLKLGYEYLASISLPSSGTKQASLDQMRARFRSANFFHDFLGAAGDTYAGKVRRAEVPLCMPISGAWGSQVLDTTLAVSDPRITTNGGLYFSDQAHETSACHPYIAQCLADRVLGADPYA</sequence>
<protein>
    <submittedName>
        <fullName evidence="2">Uncharacterized protein</fullName>
    </submittedName>
</protein>
<dbReference type="AlphaFoldDB" id="A0A4Q1KKQ4"/>
<keyword evidence="3" id="KW-1185">Reference proteome</keyword>
<proteinExistence type="predicted"/>
<accession>A0A4Q1KKQ4</accession>
<organism evidence="2 3">
    <name type="scientific">Sphingobium fluviale</name>
    <dbReference type="NCBI Taxonomy" id="2506423"/>
    <lineage>
        <taxon>Bacteria</taxon>
        <taxon>Pseudomonadati</taxon>
        <taxon>Pseudomonadota</taxon>
        <taxon>Alphaproteobacteria</taxon>
        <taxon>Sphingomonadales</taxon>
        <taxon>Sphingomonadaceae</taxon>
        <taxon>Sphingobium</taxon>
    </lineage>
</organism>
<dbReference type="Proteomes" id="UP000290958">
    <property type="component" value="Unassembled WGS sequence"/>
</dbReference>